<dbReference type="SUPFAM" id="SSF56112">
    <property type="entry name" value="Protein kinase-like (PK-like)"/>
    <property type="match status" value="1"/>
</dbReference>
<sequence>MAFNYQTLQELELLPQPYPDPATVDTSHISRGMSPLSESQITALGQLSFTASADPDLLPDLLLALDEDLSRSTAFSERYAKYHGAVEDKYNFLLSMYSNVYDRSDDGLSQNWTGPPLPPVSDSTPDKLSEAIIEHASRVVLDFIPECRPQHRNREACPGLHIMPSATLSYPNCSSTALELSVLVNKSESPLRFYQAATELVKRLNSVGSVQLDYPRIVADHRDNWWVLLNKGALYLTDVDPAGANILLYYSCNAFLVLWRQSDHIFVSDVKGNFRGNSLEEQFRTVSDVGLRRARTVFPEPDGGYRPYPRIHDVYLALAIVAALAVNPSYAVKFPSLEAFRTRRRTPSPVKLSSVYDMHGGDIELSESDGGTLASSPITRFNQLHGCASGPVRANLFWGDHISKYCEFSCLAPTLVGRDIVVQSEIRSSVDAHTYLVNVRGLETRRKLVLKVFLFEAYAQAELGAYMALEALQGSIVPACYGFGYVSDQPWILLEYINPPPSYMSFSDLRQISRPHRGKVIHAVKMLHQFGYRHGELLDDNIVWTMDEDPVIVDLVGAKRHRCGSECREVEDVRRYLGLTRHDAELWSLVVRPSREQEAGMFVGDSQLAQDVIVD</sequence>
<proteinExistence type="predicted"/>
<keyword evidence="2" id="KW-1185">Reference proteome</keyword>
<dbReference type="AlphaFoldDB" id="A0A284REK2"/>
<evidence type="ECO:0000313" key="1">
    <source>
        <dbReference type="EMBL" id="SJL07191.1"/>
    </source>
</evidence>
<protein>
    <recommendedName>
        <fullName evidence="3">Protein kinase domain-containing protein</fullName>
    </recommendedName>
</protein>
<evidence type="ECO:0008006" key="3">
    <source>
        <dbReference type="Google" id="ProtNLM"/>
    </source>
</evidence>
<dbReference type="InterPro" id="IPR011009">
    <property type="entry name" value="Kinase-like_dom_sf"/>
</dbReference>
<gene>
    <name evidence="1" type="ORF">ARMOST_10534</name>
</gene>
<dbReference type="OMA" id="SHISRGM"/>
<reference evidence="2" key="1">
    <citation type="journal article" date="2017" name="Nat. Ecol. Evol.">
        <title>Genome expansion and lineage-specific genetic innovations in the forest pathogenic fungi Armillaria.</title>
        <authorList>
            <person name="Sipos G."/>
            <person name="Prasanna A.N."/>
            <person name="Walter M.C."/>
            <person name="O'Connor E."/>
            <person name="Balint B."/>
            <person name="Krizsan K."/>
            <person name="Kiss B."/>
            <person name="Hess J."/>
            <person name="Varga T."/>
            <person name="Slot J."/>
            <person name="Riley R."/>
            <person name="Boka B."/>
            <person name="Rigling D."/>
            <person name="Barry K."/>
            <person name="Lee J."/>
            <person name="Mihaltcheva S."/>
            <person name="LaButti K."/>
            <person name="Lipzen A."/>
            <person name="Waldron R."/>
            <person name="Moloney N.M."/>
            <person name="Sperisen C."/>
            <person name="Kredics L."/>
            <person name="Vagvoelgyi C."/>
            <person name="Patrignani A."/>
            <person name="Fitzpatrick D."/>
            <person name="Nagy I."/>
            <person name="Doyle S."/>
            <person name="Anderson J.B."/>
            <person name="Grigoriev I.V."/>
            <person name="Gueldener U."/>
            <person name="Muensterkoetter M."/>
            <person name="Nagy L.G."/>
        </authorList>
    </citation>
    <scope>NUCLEOTIDE SEQUENCE [LARGE SCALE GENOMIC DNA]</scope>
    <source>
        <strain evidence="2">C18/9</strain>
    </source>
</reference>
<dbReference type="EMBL" id="FUEG01000008">
    <property type="protein sequence ID" value="SJL07191.1"/>
    <property type="molecule type" value="Genomic_DNA"/>
</dbReference>
<organism evidence="1 2">
    <name type="scientific">Armillaria ostoyae</name>
    <name type="common">Armillaria root rot fungus</name>
    <dbReference type="NCBI Taxonomy" id="47428"/>
    <lineage>
        <taxon>Eukaryota</taxon>
        <taxon>Fungi</taxon>
        <taxon>Dikarya</taxon>
        <taxon>Basidiomycota</taxon>
        <taxon>Agaricomycotina</taxon>
        <taxon>Agaricomycetes</taxon>
        <taxon>Agaricomycetidae</taxon>
        <taxon>Agaricales</taxon>
        <taxon>Marasmiineae</taxon>
        <taxon>Physalacriaceae</taxon>
        <taxon>Armillaria</taxon>
    </lineage>
</organism>
<evidence type="ECO:0000313" key="2">
    <source>
        <dbReference type="Proteomes" id="UP000219338"/>
    </source>
</evidence>
<dbReference type="OrthoDB" id="3182995at2759"/>
<accession>A0A284REK2</accession>
<name>A0A284REK2_ARMOS</name>
<dbReference type="Proteomes" id="UP000219338">
    <property type="component" value="Unassembled WGS sequence"/>
</dbReference>